<sequence length="163" mass="18248">MTSSYSKSSRTFQGPILLPERLYSSHSSFTSPSRSPSSAPVTIRHVSSSPVLHNYVINDDLIKKKSPWNDVPKRKDQCLCSPATHPGSFKCSMHRNSYSNDVISYNVIKSDGGSNTRMMSLYHRLYVRRKALVNSLKRIGTVDSGLLKRGLALLVKPPARQLR</sequence>
<evidence type="ECO:0000313" key="1">
    <source>
        <dbReference type="EMBL" id="PWA83553.1"/>
    </source>
</evidence>
<reference evidence="1 2" key="1">
    <citation type="journal article" date="2018" name="Mol. Plant">
        <title>The genome of Artemisia annua provides insight into the evolution of Asteraceae family and artemisinin biosynthesis.</title>
        <authorList>
            <person name="Shen Q."/>
            <person name="Zhang L."/>
            <person name="Liao Z."/>
            <person name="Wang S."/>
            <person name="Yan T."/>
            <person name="Shi P."/>
            <person name="Liu M."/>
            <person name="Fu X."/>
            <person name="Pan Q."/>
            <person name="Wang Y."/>
            <person name="Lv Z."/>
            <person name="Lu X."/>
            <person name="Zhang F."/>
            <person name="Jiang W."/>
            <person name="Ma Y."/>
            <person name="Chen M."/>
            <person name="Hao X."/>
            <person name="Li L."/>
            <person name="Tang Y."/>
            <person name="Lv G."/>
            <person name="Zhou Y."/>
            <person name="Sun X."/>
            <person name="Brodelius P.E."/>
            <person name="Rose J.K.C."/>
            <person name="Tang K."/>
        </authorList>
    </citation>
    <scope>NUCLEOTIDE SEQUENCE [LARGE SCALE GENOMIC DNA]</scope>
    <source>
        <strain evidence="2">cv. Huhao1</strain>
        <tissue evidence="1">Leaf</tissue>
    </source>
</reference>
<gene>
    <name evidence="1" type="ORF">CTI12_AA166130</name>
</gene>
<evidence type="ECO:0000313" key="2">
    <source>
        <dbReference type="Proteomes" id="UP000245207"/>
    </source>
</evidence>
<dbReference type="STRING" id="35608.A0A2U1PCS5"/>
<name>A0A2U1PCS5_ARTAN</name>
<organism evidence="1 2">
    <name type="scientific">Artemisia annua</name>
    <name type="common">Sweet wormwood</name>
    <dbReference type="NCBI Taxonomy" id="35608"/>
    <lineage>
        <taxon>Eukaryota</taxon>
        <taxon>Viridiplantae</taxon>
        <taxon>Streptophyta</taxon>
        <taxon>Embryophyta</taxon>
        <taxon>Tracheophyta</taxon>
        <taxon>Spermatophyta</taxon>
        <taxon>Magnoliopsida</taxon>
        <taxon>eudicotyledons</taxon>
        <taxon>Gunneridae</taxon>
        <taxon>Pentapetalae</taxon>
        <taxon>asterids</taxon>
        <taxon>campanulids</taxon>
        <taxon>Asterales</taxon>
        <taxon>Asteraceae</taxon>
        <taxon>Asteroideae</taxon>
        <taxon>Anthemideae</taxon>
        <taxon>Artemisiinae</taxon>
        <taxon>Artemisia</taxon>
    </lineage>
</organism>
<dbReference type="AlphaFoldDB" id="A0A2U1PCS5"/>
<proteinExistence type="predicted"/>
<dbReference type="OrthoDB" id="1079266at2759"/>
<accession>A0A2U1PCS5</accession>
<keyword evidence="2" id="KW-1185">Reference proteome</keyword>
<dbReference type="Proteomes" id="UP000245207">
    <property type="component" value="Unassembled WGS sequence"/>
</dbReference>
<dbReference type="PANTHER" id="PTHR33132">
    <property type="entry name" value="OSJNBB0118P14.9 PROTEIN"/>
    <property type="match status" value="1"/>
</dbReference>
<comment type="caution">
    <text evidence="1">The sequence shown here is derived from an EMBL/GenBank/DDBJ whole genome shotgun (WGS) entry which is preliminary data.</text>
</comment>
<protein>
    <submittedName>
        <fullName evidence="1">Uncharacterized protein</fullName>
    </submittedName>
</protein>
<dbReference type="EMBL" id="PKPP01001334">
    <property type="protein sequence ID" value="PWA83553.1"/>
    <property type="molecule type" value="Genomic_DNA"/>
</dbReference>